<keyword evidence="6" id="KW-1185">Reference proteome</keyword>
<protein>
    <submittedName>
        <fullName evidence="5">Uncharacterized protein</fullName>
    </submittedName>
</protein>
<evidence type="ECO:0000256" key="1">
    <source>
        <dbReference type="ARBA" id="ARBA00038101"/>
    </source>
</evidence>
<keyword evidence="4" id="KW-0812">Transmembrane</keyword>
<gene>
    <name evidence="5" type="ORF">KFL_001080040</name>
</gene>
<dbReference type="EMBL" id="DF237057">
    <property type="protein sequence ID" value="GAQ82328.1"/>
    <property type="molecule type" value="Genomic_DNA"/>
</dbReference>
<feature type="compositionally biased region" description="Pro residues" evidence="3">
    <location>
        <begin position="201"/>
        <end position="216"/>
    </location>
</feature>
<dbReference type="InterPro" id="IPR050767">
    <property type="entry name" value="Sel1_AlgK"/>
</dbReference>
<feature type="compositionally biased region" description="Acidic residues" evidence="3">
    <location>
        <begin position="253"/>
        <end position="262"/>
    </location>
</feature>
<evidence type="ECO:0000256" key="3">
    <source>
        <dbReference type="SAM" id="MobiDB-lite"/>
    </source>
</evidence>
<dbReference type="Pfam" id="PF08238">
    <property type="entry name" value="Sel1"/>
    <property type="match status" value="9"/>
</dbReference>
<evidence type="ECO:0000256" key="2">
    <source>
        <dbReference type="SAM" id="Coils"/>
    </source>
</evidence>
<sequence>MSGSEARERLYYLLEVLFARADIRDVGAAIEGLKELAALLPEHYIGPQWEGHPPGQTILGRGRALSPLVHYFAKQGKDENGVPFVKGQEEGGSRIAGLTQAEFDALDESMQQQVEMAEELKYELDRLKAKLKAATESVEPQSVTEEDFVFRVAPGGSEFVRVGGAQSAPGQQQGVESASAEVPPGERLSEIGLQEKGESLPPTPVPRPAPIPPPPSSVFRQSDEHDPSPSSSDHVADGAEQSAGEKESGTLDSQDDDEEELEQVLSRMGRYKTGVGSAFQTSTALGAENGRPNPSLVDPSLPGLADPPGLTGGLWGANPAGFDSPNPPASASATSPSISNDLFQVLFETPNSPRLSDGKAVDQSADVVVWEEEPLERVAADAQFLLGVLASTGIASDFVPRNETQALGYYRRAAEGGAQQAQLALAHWYHQGYHVDSSCSSALWYLRGVADSIMTSAQEVGDVVLPRAPVRLRDRERDASAAMNDMFDLDAPDQVAWDEDLALRGVAEAQRHVGYRRLLGRGVDQDVHEARRYFEAAAGAGDPYAAFNLGYMYMRGIAHPVNYTAARELFEYAAEDDLPAAYNGLGVLYYSGWGVPQNFTKAKEYFELGAVFQDPDSLYNLGSLYMGGFGVPEDLPKAYAYIQNASHAGHWKAPHTLGVMHAEGTGVEKNCSQAVQFLTLFISERGQWPDELEEAFAYTGSDEWSALLRYLIMAEQGSHVACANAAFILRKSKEYTHSDHHELALNLLERTRDSETNLRSGALIDAGNLHYYGRVQITEPDERSGSVSGSHVALQYYEEAAESNDPEALYSLAWVYEHGELGQPRDHHKALDLLDEAMEHAYLEELLPLAVALTYFQSHDIYLRVVGFAERSKRGFVGALEGVVAQGDTILLLVLSTILFWVVARLRRRLDQVEHRTLAARTIEVSGEESQPESVAGRAAVSPSSSPSAFASKGVPHNAVRFGTAGSGKVLDARGNFYECSIPSPSSDISTHPSHKLWRTPWMW</sequence>
<feature type="compositionally biased region" description="Low complexity" evidence="3">
    <location>
        <begin position="163"/>
        <end position="174"/>
    </location>
</feature>
<feature type="compositionally biased region" description="Basic and acidic residues" evidence="3">
    <location>
        <begin position="187"/>
        <end position="198"/>
    </location>
</feature>
<reference evidence="5 6" key="1">
    <citation type="journal article" date="2014" name="Nat. Commun.">
        <title>Klebsormidium flaccidum genome reveals primary factors for plant terrestrial adaptation.</title>
        <authorList>
            <person name="Hori K."/>
            <person name="Maruyama F."/>
            <person name="Fujisawa T."/>
            <person name="Togashi T."/>
            <person name="Yamamoto N."/>
            <person name="Seo M."/>
            <person name="Sato S."/>
            <person name="Yamada T."/>
            <person name="Mori H."/>
            <person name="Tajima N."/>
            <person name="Moriyama T."/>
            <person name="Ikeuchi M."/>
            <person name="Watanabe M."/>
            <person name="Wada H."/>
            <person name="Kobayashi K."/>
            <person name="Saito M."/>
            <person name="Masuda T."/>
            <person name="Sasaki-Sekimoto Y."/>
            <person name="Mashiguchi K."/>
            <person name="Awai K."/>
            <person name="Shimojima M."/>
            <person name="Masuda S."/>
            <person name="Iwai M."/>
            <person name="Nobusawa T."/>
            <person name="Narise T."/>
            <person name="Kondo S."/>
            <person name="Saito H."/>
            <person name="Sato R."/>
            <person name="Murakawa M."/>
            <person name="Ihara Y."/>
            <person name="Oshima-Yamada Y."/>
            <person name="Ohtaka K."/>
            <person name="Satoh M."/>
            <person name="Sonobe K."/>
            <person name="Ishii M."/>
            <person name="Ohtani R."/>
            <person name="Kanamori-Sato M."/>
            <person name="Honoki R."/>
            <person name="Miyazaki D."/>
            <person name="Mochizuki H."/>
            <person name="Umetsu J."/>
            <person name="Higashi K."/>
            <person name="Shibata D."/>
            <person name="Kamiya Y."/>
            <person name="Sato N."/>
            <person name="Nakamura Y."/>
            <person name="Tabata S."/>
            <person name="Ida S."/>
            <person name="Kurokawa K."/>
            <person name="Ohta H."/>
        </authorList>
    </citation>
    <scope>NUCLEOTIDE SEQUENCE [LARGE SCALE GENOMIC DNA]</scope>
    <source>
        <strain evidence="5 6">NIES-2285</strain>
    </source>
</reference>
<dbReference type="OrthoDB" id="27934at2759"/>
<feature type="region of interest" description="Disordered" evidence="3">
    <location>
        <begin position="284"/>
        <end position="335"/>
    </location>
</feature>
<evidence type="ECO:0000256" key="4">
    <source>
        <dbReference type="SAM" id="Phobius"/>
    </source>
</evidence>
<dbReference type="AlphaFoldDB" id="A0A1Y1I2H4"/>
<organism evidence="5 6">
    <name type="scientific">Klebsormidium nitens</name>
    <name type="common">Green alga</name>
    <name type="synonym">Ulothrix nitens</name>
    <dbReference type="NCBI Taxonomy" id="105231"/>
    <lineage>
        <taxon>Eukaryota</taxon>
        <taxon>Viridiplantae</taxon>
        <taxon>Streptophyta</taxon>
        <taxon>Klebsormidiophyceae</taxon>
        <taxon>Klebsormidiales</taxon>
        <taxon>Klebsormidiaceae</taxon>
        <taxon>Klebsormidium</taxon>
    </lineage>
</organism>
<feature type="region of interest" description="Disordered" evidence="3">
    <location>
        <begin position="161"/>
        <end position="263"/>
    </location>
</feature>
<dbReference type="InterPro" id="IPR011990">
    <property type="entry name" value="TPR-like_helical_dom_sf"/>
</dbReference>
<name>A0A1Y1I2H4_KLENI</name>
<feature type="transmembrane region" description="Helical" evidence="4">
    <location>
        <begin position="889"/>
        <end position="906"/>
    </location>
</feature>
<dbReference type="GO" id="GO:0005789">
    <property type="term" value="C:endoplasmic reticulum membrane"/>
    <property type="evidence" value="ECO:0000318"/>
    <property type="project" value="GO_Central"/>
</dbReference>
<evidence type="ECO:0000313" key="6">
    <source>
        <dbReference type="Proteomes" id="UP000054558"/>
    </source>
</evidence>
<keyword evidence="4" id="KW-0472">Membrane</keyword>
<accession>A0A1Y1I2H4</accession>
<dbReference type="InterPro" id="IPR006597">
    <property type="entry name" value="Sel1-like"/>
</dbReference>
<proteinExistence type="inferred from homology"/>
<dbReference type="Proteomes" id="UP000054558">
    <property type="component" value="Unassembled WGS sequence"/>
</dbReference>
<dbReference type="PANTHER" id="PTHR11102">
    <property type="entry name" value="SEL-1-LIKE PROTEIN"/>
    <property type="match status" value="1"/>
</dbReference>
<dbReference type="STRING" id="105231.A0A1Y1I2H4"/>
<dbReference type="PANTHER" id="PTHR11102:SF147">
    <property type="entry name" value="SEL1L ADAPTOR SUBUNIT OF ERAD E3 UBIQUITIN LIGASE"/>
    <property type="match status" value="1"/>
</dbReference>
<comment type="similarity">
    <text evidence="1">Belongs to the sel-1 family.</text>
</comment>
<dbReference type="GO" id="GO:0036503">
    <property type="term" value="P:ERAD pathway"/>
    <property type="evidence" value="ECO:0000318"/>
    <property type="project" value="GO_Central"/>
</dbReference>
<dbReference type="SUPFAM" id="SSF81901">
    <property type="entry name" value="HCP-like"/>
    <property type="match status" value="3"/>
</dbReference>
<dbReference type="SMART" id="SM00671">
    <property type="entry name" value="SEL1"/>
    <property type="match status" value="9"/>
</dbReference>
<keyword evidence="4" id="KW-1133">Transmembrane helix</keyword>
<feature type="coiled-coil region" evidence="2">
    <location>
        <begin position="110"/>
        <end position="137"/>
    </location>
</feature>
<evidence type="ECO:0000313" key="5">
    <source>
        <dbReference type="EMBL" id="GAQ82328.1"/>
    </source>
</evidence>
<keyword evidence="2" id="KW-0175">Coiled coil</keyword>
<dbReference type="Gene3D" id="1.25.40.10">
    <property type="entry name" value="Tetratricopeptide repeat domain"/>
    <property type="match status" value="2"/>
</dbReference>